<feature type="domain" description="Proline dehydrogenase" evidence="2">
    <location>
        <begin position="36"/>
        <end position="259"/>
    </location>
</feature>
<dbReference type="InterPro" id="IPR029041">
    <property type="entry name" value="FAD-linked_oxidoreductase-like"/>
</dbReference>
<dbReference type="Gene3D" id="3.20.20.220">
    <property type="match status" value="1"/>
</dbReference>
<accession>A0A6C0AW87</accession>
<dbReference type="Pfam" id="PF01619">
    <property type="entry name" value="Pro_dh"/>
    <property type="match status" value="1"/>
</dbReference>
<organism evidence="3">
    <name type="scientific">viral metagenome</name>
    <dbReference type="NCBI Taxonomy" id="1070528"/>
    <lineage>
        <taxon>unclassified sequences</taxon>
        <taxon>metagenomes</taxon>
        <taxon>organismal metagenomes</taxon>
    </lineage>
</organism>
<reference evidence="3" key="1">
    <citation type="journal article" date="2020" name="Nature">
        <title>Giant virus diversity and host interactions through global metagenomics.</title>
        <authorList>
            <person name="Schulz F."/>
            <person name="Roux S."/>
            <person name="Paez-Espino D."/>
            <person name="Jungbluth S."/>
            <person name="Walsh D.A."/>
            <person name="Denef V.J."/>
            <person name="McMahon K.D."/>
            <person name="Konstantinidis K.T."/>
            <person name="Eloe-Fadrosh E.A."/>
            <person name="Kyrpides N.C."/>
            <person name="Woyke T."/>
        </authorList>
    </citation>
    <scope>NUCLEOTIDE SEQUENCE</scope>
    <source>
        <strain evidence="3">GVMAG-S-ERX555965-48</strain>
    </source>
</reference>
<dbReference type="SUPFAM" id="SSF51730">
    <property type="entry name" value="FAD-linked oxidoreductase"/>
    <property type="match status" value="1"/>
</dbReference>
<protein>
    <recommendedName>
        <fullName evidence="2">Proline dehydrogenase domain-containing protein</fullName>
    </recommendedName>
</protein>
<name>A0A6C0AW87_9ZZZZ</name>
<evidence type="ECO:0000313" key="3">
    <source>
        <dbReference type="EMBL" id="QHS84084.1"/>
    </source>
</evidence>
<dbReference type="PANTHER" id="PTHR13914">
    <property type="entry name" value="PROLINE OXIDASE"/>
    <property type="match status" value="1"/>
</dbReference>
<dbReference type="PANTHER" id="PTHR13914:SF0">
    <property type="entry name" value="PROLINE DEHYDROGENASE 1, MITOCHONDRIAL"/>
    <property type="match status" value="1"/>
</dbReference>
<dbReference type="EMBL" id="MN738772">
    <property type="protein sequence ID" value="QHS84084.1"/>
    <property type="molecule type" value="Genomic_DNA"/>
</dbReference>
<dbReference type="GO" id="GO:0071949">
    <property type="term" value="F:FAD binding"/>
    <property type="evidence" value="ECO:0007669"/>
    <property type="project" value="TreeGrafter"/>
</dbReference>
<evidence type="ECO:0000259" key="2">
    <source>
        <dbReference type="Pfam" id="PF01619"/>
    </source>
</evidence>
<evidence type="ECO:0000256" key="1">
    <source>
        <dbReference type="ARBA" id="ARBA00023002"/>
    </source>
</evidence>
<dbReference type="InterPro" id="IPR002872">
    <property type="entry name" value="Proline_DH_dom"/>
</dbReference>
<dbReference type="GO" id="GO:0005739">
    <property type="term" value="C:mitochondrion"/>
    <property type="evidence" value="ECO:0007669"/>
    <property type="project" value="TreeGrafter"/>
</dbReference>
<sequence length="266" mass="31256">MFRYIAGSNINHALDVGKKYLNKNKKPIINYAVEGKNNYRKTYKEYNKIISLLPENYSIALKLSSFNFDLLSINDTINNSENKNIKVFIDAENNKDNEIYQDISTELLLKHSNVYKTYQMYRRDSLKVLMDDITECNKKNISFSGKLVRGAYWNSEKNDGHLFLKKEDTDKSYNKAIININNFNFNTIPNIVLATHNEKSIDIAQLVNKNLFEFAHLQGMKECYYNNICATNKVYVYIPYGPYNEMIPYLSRRLYENIDMLKYAIR</sequence>
<dbReference type="GO" id="GO:0010133">
    <property type="term" value="P:L-proline catabolic process to L-glutamate"/>
    <property type="evidence" value="ECO:0007669"/>
    <property type="project" value="TreeGrafter"/>
</dbReference>
<dbReference type="AlphaFoldDB" id="A0A6C0AW87"/>
<keyword evidence="1" id="KW-0560">Oxidoreductase</keyword>
<dbReference type="GO" id="GO:0004657">
    <property type="term" value="F:proline dehydrogenase activity"/>
    <property type="evidence" value="ECO:0007669"/>
    <property type="project" value="InterPro"/>
</dbReference>
<dbReference type="InterPro" id="IPR015659">
    <property type="entry name" value="Proline_oxidase"/>
</dbReference>
<proteinExistence type="predicted"/>